<dbReference type="Pfam" id="PF01042">
    <property type="entry name" value="Ribonuc_L-PSP"/>
    <property type="match status" value="1"/>
</dbReference>
<dbReference type="AlphaFoldDB" id="A0A6N7LI95"/>
<dbReference type="Proteomes" id="UP000439983">
    <property type="component" value="Unassembled WGS sequence"/>
</dbReference>
<comment type="caution">
    <text evidence="1">The sequence shown here is derived from an EMBL/GenBank/DDBJ whole genome shotgun (WGS) entry which is preliminary data.</text>
</comment>
<protein>
    <recommendedName>
        <fullName evidence="3">RidA family protein</fullName>
    </recommendedName>
</protein>
<dbReference type="InterPro" id="IPR006175">
    <property type="entry name" value="YjgF/YER057c/UK114"/>
</dbReference>
<evidence type="ECO:0008006" key="3">
    <source>
        <dbReference type="Google" id="ProtNLM"/>
    </source>
</evidence>
<dbReference type="SUPFAM" id="SSF55298">
    <property type="entry name" value="YjgF-like"/>
    <property type="match status" value="1"/>
</dbReference>
<evidence type="ECO:0000313" key="1">
    <source>
        <dbReference type="EMBL" id="MQX16605.1"/>
    </source>
</evidence>
<reference evidence="1 2" key="1">
    <citation type="journal article" date="2013" name="Genome Biol.">
        <title>Comparative genomics of the core and accessory genomes of 48 Sinorhizobium strains comprising five genospecies.</title>
        <authorList>
            <person name="Sugawara M."/>
            <person name="Epstein B."/>
            <person name="Badgley B.D."/>
            <person name="Unno T."/>
            <person name="Xu L."/>
            <person name="Reese J."/>
            <person name="Gyaneshwar P."/>
            <person name="Denny R."/>
            <person name="Mudge J."/>
            <person name="Bharti A.K."/>
            <person name="Farmer A.D."/>
            <person name="May G.D."/>
            <person name="Woodward J.E."/>
            <person name="Medigue C."/>
            <person name="Vallenet D."/>
            <person name="Lajus A."/>
            <person name="Rouy Z."/>
            <person name="Martinez-Vaz B."/>
            <person name="Tiffin P."/>
            <person name="Young N.D."/>
            <person name="Sadowsky M.J."/>
        </authorList>
    </citation>
    <scope>NUCLEOTIDE SEQUENCE [LARGE SCALE GENOMIC DNA]</scope>
    <source>
        <strain evidence="1 2">USDA4894</strain>
    </source>
</reference>
<organism evidence="1 2">
    <name type="scientific">Sinorhizobium terangae</name>
    <dbReference type="NCBI Taxonomy" id="110322"/>
    <lineage>
        <taxon>Bacteria</taxon>
        <taxon>Pseudomonadati</taxon>
        <taxon>Pseudomonadota</taxon>
        <taxon>Alphaproteobacteria</taxon>
        <taxon>Hyphomicrobiales</taxon>
        <taxon>Rhizobiaceae</taxon>
        <taxon>Sinorhizobium/Ensifer group</taxon>
        <taxon>Sinorhizobium</taxon>
    </lineage>
</organism>
<sequence>MEISNLVKINHYIVAGTDVYAYTKVRNSFLDGHRPANTLVLVPALAGAGVLLELEAVAAKL</sequence>
<keyword evidence="2" id="KW-1185">Reference proteome</keyword>
<dbReference type="EMBL" id="WITC01000067">
    <property type="protein sequence ID" value="MQX16605.1"/>
    <property type="molecule type" value="Genomic_DNA"/>
</dbReference>
<dbReference type="Gene3D" id="3.30.1330.40">
    <property type="entry name" value="RutC-like"/>
    <property type="match status" value="1"/>
</dbReference>
<gene>
    <name evidence="1" type="ORF">GHK62_18050</name>
</gene>
<dbReference type="InterPro" id="IPR035959">
    <property type="entry name" value="RutC-like_sf"/>
</dbReference>
<accession>A0A6N7LI95</accession>
<proteinExistence type="predicted"/>
<name>A0A6N7LI95_SINTE</name>
<dbReference type="OrthoDB" id="9808943at2"/>
<evidence type="ECO:0000313" key="2">
    <source>
        <dbReference type="Proteomes" id="UP000439983"/>
    </source>
</evidence>